<evidence type="ECO:0000259" key="9">
    <source>
        <dbReference type="Pfam" id="PF00561"/>
    </source>
</evidence>
<dbReference type="Gene3D" id="3.40.50.1820">
    <property type="entry name" value="alpha/beta hydrolase"/>
    <property type="match status" value="1"/>
</dbReference>
<dbReference type="PANTHER" id="PTHR43722:SF1">
    <property type="entry name" value="PROLINE IMINOPEPTIDASE"/>
    <property type="match status" value="1"/>
</dbReference>
<keyword evidence="4 8" id="KW-0031">Aminopeptidase</keyword>
<evidence type="ECO:0000256" key="8">
    <source>
        <dbReference type="RuleBase" id="RU003421"/>
    </source>
</evidence>
<comment type="similarity">
    <text evidence="3 8">Belongs to the peptidase S33 family.</text>
</comment>
<dbReference type="PRINTS" id="PR00111">
    <property type="entry name" value="ABHYDROLASE"/>
</dbReference>
<feature type="domain" description="AB hydrolase-1" evidence="9">
    <location>
        <begin position="38"/>
        <end position="300"/>
    </location>
</feature>
<dbReference type="PANTHER" id="PTHR43722">
    <property type="entry name" value="PROLINE IMINOPEPTIDASE"/>
    <property type="match status" value="1"/>
</dbReference>
<dbReference type="InterPro" id="IPR005944">
    <property type="entry name" value="Pro_iminopeptidase"/>
</dbReference>
<evidence type="ECO:0000313" key="11">
    <source>
        <dbReference type="Proteomes" id="UP001596417"/>
    </source>
</evidence>
<dbReference type="AlphaFoldDB" id="A0ABD5YUC5"/>
<dbReference type="NCBIfam" id="TIGR01249">
    <property type="entry name" value="pro_imino_pep_1"/>
    <property type="match status" value="1"/>
</dbReference>
<evidence type="ECO:0000256" key="4">
    <source>
        <dbReference type="ARBA" id="ARBA00022438"/>
    </source>
</evidence>
<comment type="subcellular location">
    <subcellularLocation>
        <location evidence="2">Cytoplasm</location>
    </subcellularLocation>
</comment>
<dbReference type="PIRSF" id="PIRSF006431">
    <property type="entry name" value="Pept_S33"/>
    <property type="match status" value="1"/>
</dbReference>
<dbReference type="Pfam" id="PF00561">
    <property type="entry name" value="Abhydrolase_1"/>
    <property type="match status" value="1"/>
</dbReference>
<dbReference type="GO" id="GO:0005737">
    <property type="term" value="C:cytoplasm"/>
    <property type="evidence" value="ECO:0007669"/>
    <property type="project" value="UniProtKB-SubCell"/>
</dbReference>
<gene>
    <name evidence="10" type="primary">pip</name>
    <name evidence="10" type="ORF">ACFQL7_24690</name>
</gene>
<organism evidence="10 11">
    <name type="scientific">Halocatena marina</name>
    <dbReference type="NCBI Taxonomy" id="2934937"/>
    <lineage>
        <taxon>Archaea</taxon>
        <taxon>Methanobacteriati</taxon>
        <taxon>Methanobacteriota</taxon>
        <taxon>Stenosarchaea group</taxon>
        <taxon>Halobacteria</taxon>
        <taxon>Halobacteriales</taxon>
        <taxon>Natronomonadaceae</taxon>
        <taxon>Halocatena</taxon>
    </lineage>
</organism>
<keyword evidence="7 8" id="KW-0378">Hydrolase</keyword>
<dbReference type="InterPro" id="IPR000073">
    <property type="entry name" value="AB_hydrolase_1"/>
</dbReference>
<comment type="caution">
    <text evidence="10">The sequence shown here is derived from an EMBL/GenBank/DDBJ whole genome shotgun (WGS) entry which is preliminary data.</text>
</comment>
<evidence type="ECO:0000256" key="1">
    <source>
        <dbReference type="ARBA" id="ARBA00001585"/>
    </source>
</evidence>
<keyword evidence="11" id="KW-1185">Reference proteome</keyword>
<protein>
    <recommendedName>
        <fullName evidence="8">Proline iminopeptidase</fullName>
        <ecNumber evidence="8">3.4.11.5</ecNumber>
    </recommendedName>
</protein>
<accession>A0ABD5YUC5</accession>
<evidence type="ECO:0000256" key="3">
    <source>
        <dbReference type="ARBA" id="ARBA00010088"/>
    </source>
</evidence>
<name>A0ABD5YUC5_9EURY</name>
<evidence type="ECO:0000313" key="10">
    <source>
        <dbReference type="EMBL" id="MFC7192688.1"/>
    </source>
</evidence>
<dbReference type="RefSeq" id="WP_264556687.1">
    <property type="nucleotide sequence ID" value="NZ_CP109981.1"/>
</dbReference>
<evidence type="ECO:0000256" key="5">
    <source>
        <dbReference type="ARBA" id="ARBA00022490"/>
    </source>
</evidence>
<dbReference type="Proteomes" id="UP001596417">
    <property type="component" value="Unassembled WGS sequence"/>
</dbReference>
<evidence type="ECO:0000256" key="7">
    <source>
        <dbReference type="ARBA" id="ARBA00022801"/>
    </source>
</evidence>
<dbReference type="GeneID" id="76202388"/>
<dbReference type="EC" id="3.4.11.5" evidence="8"/>
<keyword evidence="5" id="KW-0963">Cytoplasm</keyword>
<dbReference type="InterPro" id="IPR029058">
    <property type="entry name" value="AB_hydrolase_fold"/>
</dbReference>
<comment type="catalytic activity">
    <reaction evidence="1 8">
        <text>Release of N-terminal proline from a peptide.</text>
        <dbReference type="EC" id="3.4.11.5"/>
    </reaction>
</comment>
<dbReference type="PRINTS" id="PR00793">
    <property type="entry name" value="PROAMNOPTASE"/>
</dbReference>
<evidence type="ECO:0000256" key="2">
    <source>
        <dbReference type="ARBA" id="ARBA00004496"/>
    </source>
</evidence>
<sequence length="318" mass="35920">MANLYSHEEPYDQGMLDVGDENQVHWETYGNPDGKPALVAHGGPGAGCNPRSCQYFDPDRYRIVLFDQRGCGQSKPPASDPATDMSYNTTKCLLADMEQLRQHLDIDRWLLFGGSWGSTLLLAYAEQYSDRVSEIVISPVTTTRQSEIDWLYEGLSRFLPKAWEQFRAGVPDHNSDDNIVAAYARLMENSDSEVRIQAANRWCAWEDAVVSHETDEDEQPFSSGSLNWRLSFVRIASHYFSNGAWFDENQLLRNADQLTGIPGVLVHGRLDLAGPLKTAWELDRAWSDAELIIVDNSGHIDDESMRMHIREALDSFAD</sequence>
<reference evidence="10 11" key="1">
    <citation type="journal article" date="2019" name="Int. J. Syst. Evol. Microbiol.">
        <title>The Global Catalogue of Microorganisms (GCM) 10K type strain sequencing project: providing services to taxonomists for standard genome sequencing and annotation.</title>
        <authorList>
            <consortium name="The Broad Institute Genomics Platform"/>
            <consortium name="The Broad Institute Genome Sequencing Center for Infectious Disease"/>
            <person name="Wu L."/>
            <person name="Ma J."/>
        </authorList>
    </citation>
    <scope>NUCLEOTIDE SEQUENCE [LARGE SCALE GENOMIC DNA]</scope>
    <source>
        <strain evidence="10 11">RDMS1</strain>
    </source>
</reference>
<dbReference type="EMBL" id="JBHTAX010000005">
    <property type="protein sequence ID" value="MFC7192688.1"/>
    <property type="molecule type" value="Genomic_DNA"/>
</dbReference>
<keyword evidence="6 8" id="KW-0645">Protease</keyword>
<dbReference type="GO" id="GO:0004177">
    <property type="term" value="F:aminopeptidase activity"/>
    <property type="evidence" value="ECO:0007669"/>
    <property type="project" value="UniProtKB-KW"/>
</dbReference>
<dbReference type="GO" id="GO:0006508">
    <property type="term" value="P:proteolysis"/>
    <property type="evidence" value="ECO:0007669"/>
    <property type="project" value="UniProtKB-KW"/>
</dbReference>
<dbReference type="SUPFAM" id="SSF53474">
    <property type="entry name" value="alpha/beta-Hydrolases"/>
    <property type="match status" value="1"/>
</dbReference>
<dbReference type="InterPro" id="IPR002410">
    <property type="entry name" value="Peptidase_S33"/>
</dbReference>
<proteinExistence type="inferred from homology"/>
<evidence type="ECO:0000256" key="6">
    <source>
        <dbReference type="ARBA" id="ARBA00022670"/>
    </source>
</evidence>